<gene>
    <name evidence="8" type="ORF">GP475_10670</name>
</gene>
<dbReference type="InterPro" id="IPR015424">
    <property type="entry name" value="PyrdxlP-dep_Trfase"/>
</dbReference>
<dbReference type="Gene3D" id="3.90.1150.10">
    <property type="entry name" value="Aspartate Aminotransferase, domain 1"/>
    <property type="match status" value="1"/>
</dbReference>
<reference evidence="8 9" key="1">
    <citation type="submission" date="2019-12" db="EMBL/GenBank/DDBJ databases">
        <title>Corynebacterium sp. nov., isolated from feces of the Anser Albifrons in China.</title>
        <authorList>
            <person name="Liu Q."/>
        </authorList>
    </citation>
    <scope>NUCLEOTIDE SEQUENCE [LARGE SCALE GENOMIC DNA]</scope>
    <source>
        <strain evidence="8 9">4H37-19</strain>
    </source>
</reference>
<dbReference type="KEGG" id="cpoy:GP475_10670"/>
<dbReference type="Gene3D" id="3.40.640.10">
    <property type="entry name" value="Type I PLP-dependent aspartate aminotransferase-like (Major domain)"/>
    <property type="match status" value="1"/>
</dbReference>
<evidence type="ECO:0000256" key="5">
    <source>
        <dbReference type="ARBA" id="ARBA00023315"/>
    </source>
</evidence>
<dbReference type="InterPro" id="IPR015422">
    <property type="entry name" value="PyrdxlP-dep_Trfase_small"/>
</dbReference>
<dbReference type="EMBL" id="CP046884">
    <property type="protein sequence ID" value="QNQ91524.1"/>
    <property type="molecule type" value="Genomic_DNA"/>
</dbReference>
<dbReference type="InterPro" id="IPR015421">
    <property type="entry name" value="PyrdxlP-dep_Trfase_major"/>
</dbReference>
<dbReference type="AlphaFoldDB" id="A0A7H0SSJ9"/>
<dbReference type="EC" id="2.3.1.47" evidence="2"/>
<feature type="domain" description="Aminotransferase class I/classII large" evidence="7">
    <location>
        <begin position="2"/>
        <end position="337"/>
    </location>
</feature>
<evidence type="ECO:0000256" key="6">
    <source>
        <dbReference type="ARBA" id="ARBA00047715"/>
    </source>
</evidence>
<proteinExistence type="predicted"/>
<dbReference type="InterPro" id="IPR004839">
    <property type="entry name" value="Aminotransferase_I/II_large"/>
</dbReference>
<dbReference type="PANTHER" id="PTHR13693:SF100">
    <property type="entry name" value="8-AMINO-7-OXONONANOATE SYNTHASE"/>
    <property type="match status" value="1"/>
</dbReference>
<dbReference type="SUPFAM" id="SSF53383">
    <property type="entry name" value="PLP-dependent transferases"/>
    <property type="match status" value="1"/>
</dbReference>
<name>A0A7H0SSJ9_9CORY</name>
<comment type="cofactor">
    <cofactor evidence="1">
        <name>pyridoxal 5'-phosphate</name>
        <dbReference type="ChEBI" id="CHEBI:597326"/>
    </cofactor>
</comment>
<keyword evidence="4" id="KW-0663">Pyridoxal phosphate</keyword>
<dbReference type="GO" id="GO:0030170">
    <property type="term" value="F:pyridoxal phosphate binding"/>
    <property type="evidence" value="ECO:0007669"/>
    <property type="project" value="InterPro"/>
</dbReference>
<dbReference type="GO" id="GO:0009102">
    <property type="term" value="P:biotin biosynthetic process"/>
    <property type="evidence" value="ECO:0007669"/>
    <property type="project" value="TreeGrafter"/>
</dbReference>
<dbReference type="GO" id="GO:0008710">
    <property type="term" value="F:8-amino-7-oxononanoate synthase activity"/>
    <property type="evidence" value="ECO:0007669"/>
    <property type="project" value="UniProtKB-EC"/>
</dbReference>
<evidence type="ECO:0000259" key="7">
    <source>
        <dbReference type="Pfam" id="PF00155"/>
    </source>
</evidence>
<evidence type="ECO:0000313" key="8">
    <source>
        <dbReference type="EMBL" id="QNQ91524.1"/>
    </source>
</evidence>
<accession>A0A7H0SSJ9</accession>
<evidence type="ECO:0000256" key="1">
    <source>
        <dbReference type="ARBA" id="ARBA00001933"/>
    </source>
</evidence>
<keyword evidence="9" id="KW-1185">Reference proteome</keyword>
<dbReference type="Proteomes" id="UP000516320">
    <property type="component" value="Chromosome"/>
</dbReference>
<dbReference type="PANTHER" id="PTHR13693">
    <property type="entry name" value="CLASS II AMINOTRANSFERASE/8-AMINO-7-OXONONANOATE SYNTHASE"/>
    <property type="match status" value="1"/>
</dbReference>
<keyword evidence="8" id="KW-0032">Aminotransferase</keyword>
<evidence type="ECO:0000256" key="3">
    <source>
        <dbReference type="ARBA" id="ARBA00022679"/>
    </source>
</evidence>
<keyword evidence="5" id="KW-0012">Acyltransferase</keyword>
<dbReference type="Pfam" id="PF00155">
    <property type="entry name" value="Aminotran_1_2"/>
    <property type="match status" value="1"/>
</dbReference>
<organism evidence="8 9">
    <name type="scientific">Corynebacterium poyangense</name>
    <dbReference type="NCBI Taxonomy" id="2684405"/>
    <lineage>
        <taxon>Bacteria</taxon>
        <taxon>Bacillati</taxon>
        <taxon>Actinomycetota</taxon>
        <taxon>Actinomycetes</taxon>
        <taxon>Mycobacteriales</taxon>
        <taxon>Corynebacteriaceae</taxon>
        <taxon>Corynebacterium</taxon>
    </lineage>
</organism>
<evidence type="ECO:0000256" key="4">
    <source>
        <dbReference type="ARBA" id="ARBA00022898"/>
    </source>
</evidence>
<protein>
    <recommendedName>
        <fullName evidence="2">8-amino-7-oxononanoate synthase</fullName>
        <ecNumber evidence="2">2.3.1.47</ecNumber>
    </recommendedName>
</protein>
<keyword evidence="3 8" id="KW-0808">Transferase</keyword>
<comment type="catalytic activity">
    <reaction evidence="6">
        <text>6-carboxyhexanoyl-[ACP] + L-alanine + H(+) = (8S)-8-amino-7-oxononanoate + holo-[ACP] + CO2</text>
        <dbReference type="Rhea" id="RHEA:42288"/>
        <dbReference type="Rhea" id="RHEA-COMP:9685"/>
        <dbReference type="Rhea" id="RHEA-COMP:9955"/>
        <dbReference type="ChEBI" id="CHEBI:15378"/>
        <dbReference type="ChEBI" id="CHEBI:16526"/>
        <dbReference type="ChEBI" id="CHEBI:57972"/>
        <dbReference type="ChEBI" id="CHEBI:64479"/>
        <dbReference type="ChEBI" id="CHEBI:78846"/>
        <dbReference type="ChEBI" id="CHEBI:149468"/>
        <dbReference type="EC" id="2.3.1.47"/>
    </reaction>
</comment>
<evidence type="ECO:0000313" key="9">
    <source>
        <dbReference type="Proteomes" id="UP000516320"/>
    </source>
</evidence>
<dbReference type="GO" id="GO:0008483">
    <property type="term" value="F:transaminase activity"/>
    <property type="evidence" value="ECO:0007669"/>
    <property type="project" value="UniProtKB-KW"/>
</dbReference>
<sequence length="346" mass="37243">MLLFASSNYLGLATDQRVIAAAQKAAKEYGAGSGGSRLTTGTQQLHQALESDIAEFLGAEDSIFFATGYQANLSTIAAVAGPDTLIISDELNHASIIDGARLAKAQVAVFPHGNLHELEQLLASRVQPHTLIVSDGLFSMHSTYADVAGIQSLATRYQAWTMIDDAHAIGTVGKRGRGCVDLYGFLPDLLIGTASKALGAEGGFVVARQPIIHYLRNRARSYIFSTAPSPITVASVRAALHIVRDHPELVHQLQNNARFLSTVLTEAGLLSRPLDTPIIPVPIGHSAQALAVSEKLRDAGFFAPAIRYPTVKEEEAIIRITVMATHRTEQLRRLADELISILRSPR</sequence>
<evidence type="ECO:0000256" key="2">
    <source>
        <dbReference type="ARBA" id="ARBA00013187"/>
    </source>
</evidence>
<dbReference type="InterPro" id="IPR050087">
    <property type="entry name" value="AON_synthase_class-II"/>
</dbReference>